<organism evidence="2 3">
    <name type="scientific">Artemia franciscana</name>
    <name type="common">Brine shrimp</name>
    <name type="synonym">Artemia sanfranciscana</name>
    <dbReference type="NCBI Taxonomy" id="6661"/>
    <lineage>
        <taxon>Eukaryota</taxon>
        <taxon>Metazoa</taxon>
        <taxon>Ecdysozoa</taxon>
        <taxon>Arthropoda</taxon>
        <taxon>Crustacea</taxon>
        <taxon>Branchiopoda</taxon>
        <taxon>Anostraca</taxon>
        <taxon>Artemiidae</taxon>
        <taxon>Artemia</taxon>
    </lineage>
</organism>
<name>A0AA88I9C8_ARTSF</name>
<feature type="non-terminal residue" evidence="2">
    <location>
        <position position="164"/>
    </location>
</feature>
<reference evidence="2" key="1">
    <citation type="submission" date="2023-07" db="EMBL/GenBank/DDBJ databases">
        <title>Chromosome-level genome assembly of Artemia franciscana.</title>
        <authorList>
            <person name="Jo E."/>
        </authorList>
    </citation>
    <scope>NUCLEOTIDE SEQUENCE</scope>
    <source>
        <tissue evidence="2">Whole body</tissue>
    </source>
</reference>
<dbReference type="AlphaFoldDB" id="A0AA88I9C8"/>
<comment type="caution">
    <text evidence="2">The sequence shown here is derived from an EMBL/GenBank/DDBJ whole genome shotgun (WGS) entry which is preliminary data.</text>
</comment>
<evidence type="ECO:0000256" key="1">
    <source>
        <dbReference type="SAM" id="MobiDB-lite"/>
    </source>
</evidence>
<evidence type="ECO:0000313" key="3">
    <source>
        <dbReference type="Proteomes" id="UP001187531"/>
    </source>
</evidence>
<evidence type="ECO:0000313" key="2">
    <source>
        <dbReference type="EMBL" id="KAK2722844.1"/>
    </source>
</evidence>
<sequence>MMICKHPNENNANHKVWASKPEEKLRVVAEIVGSDLNRFDRETREKLSFIQVRNDRREESPSRLDRLDPINELSSTASFLDEVSFDRTEEDLDFSPPRASRQWKKRKSGDRDGSASKKRRSKSRTRKVKIKFYNKLLLTSSVVFRCKCVAVVVGGAFKRIAVLQ</sequence>
<dbReference type="Proteomes" id="UP001187531">
    <property type="component" value="Unassembled WGS sequence"/>
</dbReference>
<gene>
    <name evidence="2" type="ORF">QYM36_003141</name>
</gene>
<proteinExistence type="predicted"/>
<feature type="region of interest" description="Disordered" evidence="1">
    <location>
        <begin position="88"/>
        <end position="123"/>
    </location>
</feature>
<keyword evidence="3" id="KW-1185">Reference proteome</keyword>
<accession>A0AA88I9C8</accession>
<dbReference type="EMBL" id="JAVRJZ010000005">
    <property type="protein sequence ID" value="KAK2722844.1"/>
    <property type="molecule type" value="Genomic_DNA"/>
</dbReference>
<protein>
    <submittedName>
        <fullName evidence="2">Uncharacterized protein</fullName>
    </submittedName>
</protein>